<comment type="function">
    <text evidence="1">Component of the biogenesis of lysosome-related organelles complex-1 (BLOC-1), a complex that is involved in endosomal cargo sorting.</text>
</comment>
<evidence type="ECO:0000256" key="6">
    <source>
        <dbReference type="ARBA" id="ARBA00029995"/>
    </source>
</evidence>
<evidence type="ECO:0000313" key="8">
    <source>
        <dbReference type="EMBL" id="KAF6070432.1"/>
    </source>
</evidence>
<feature type="compositionally biased region" description="Polar residues" evidence="7">
    <location>
        <begin position="8"/>
        <end position="18"/>
    </location>
</feature>
<comment type="caution">
    <text evidence="8">The sequence shown here is derived from an EMBL/GenBank/DDBJ whole genome shotgun (WGS) entry which is preliminary data.</text>
</comment>
<name>A0A8H6C187_CANAX</name>
<dbReference type="InterPro" id="IPR034455">
    <property type="entry name" value="CNL1"/>
</dbReference>
<protein>
    <recommendedName>
        <fullName evidence="4">Biogenesis of lysosome-related organelles complex 1 subunit CNL1</fullName>
    </recommendedName>
    <alternativeName>
        <fullName evidence="6">CNO-like protein 1</fullName>
    </alternativeName>
</protein>
<dbReference type="GO" id="GO:0005737">
    <property type="term" value="C:cytoplasm"/>
    <property type="evidence" value="ECO:0007669"/>
    <property type="project" value="UniProtKB-SubCell"/>
</dbReference>
<proteinExistence type="inferred from homology"/>
<evidence type="ECO:0000256" key="2">
    <source>
        <dbReference type="ARBA" id="ARBA00004496"/>
    </source>
</evidence>
<evidence type="ECO:0000256" key="7">
    <source>
        <dbReference type="SAM" id="MobiDB-lite"/>
    </source>
</evidence>
<comment type="similarity">
    <text evidence="3">Belongs to the BLOC1S4 family.</text>
</comment>
<feature type="compositionally biased region" description="Polar residues" evidence="7">
    <location>
        <begin position="33"/>
        <end position="44"/>
    </location>
</feature>
<evidence type="ECO:0000313" key="9">
    <source>
        <dbReference type="Proteomes" id="UP000536275"/>
    </source>
</evidence>
<organism evidence="8 9">
    <name type="scientific">Candida albicans</name>
    <name type="common">Yeast</name>
    <dbReference type="NCBI Taxonomy" id="5476"/>
    <lineage>
        <taxon>Eukaryota</taxon>
        <taxon>Fungi</taxon>
        <taxon>Dikarya</taxon>
        <taxon>Ascomycota</taxon>
        <taxon>Saccharomycotina</taxon>
        <taxon>Pichiomycetes</taxon>
        <taxon>Debaryomycetaceae</taxon>
        <taxon>Candida/Lodderomyces clade</taxon>
        <taxon>Candida</taxon>
    </lineage>
</organism>
<dbReference type="GO" id="GO:0007032">
    <property type="term" value="P:endosome organization"/>
    <property type="evidence" value="ECO:0007669"/>
    <property type="project" value="TreeGrafter"/>
</dbReference>
<evidence type="ECO:0000256" key="3">
    <source>
        <dbReference type="ARBA" id="ARBA00007289"/>
    </source>
</evidence>
<dbReference type="PANTHER" id="PTHR39145">
    <property type="entry name" value="BIOGENESIS OF LYSOSOME-RELATED ORGANELLES COMPLEX 1 SUBUNIT CNL1"/>
    <property type="match status" value="1"/>
</dbReference>
<reference evidence="8 9" key="1">
    <citation type="submission" date="2020-03" db="EMBL/GenBank/DDBJ databases">
        <title>FDA dAtabase for Regulatory Grade micrObial Sequences (FDA-ARGOS): Supporting development and validation of Infectious Disease Dx tests.</title>
        <authorList>
            <person name="Campos J."/>
            <person name="Goldberg B."/>
            <person name="Tallon L."/>
            <person name="Sadzewicz L."/>
            <person name="Vavikolanu K."/>
            <person name="Mehta A."/>
            <person name="Aluvathingal J."/>
            <person name="Nadendla S."/>
            <person name="Nandy P."/>
            <person name="Geyer C."/>
            <person name="Yan Y."/>
            <person name="Sichtig H."/>
        </authorList>
    </citation>
    <scope>NUCLEOTIDE SEQUENCE [LARGE SCALE GENOMIC DNA]</scope>
    <source>
        <strain evidence="8 9">FDAARGOS_656</strain>
    </source>
</reference>
<feature type="compositionally biased region" description="Low complexity" evidence="7">
    <location>
        <begin position="45"/>
        <end position="55"/>
    </location>
</feature>
<dbReference type="PANTHER" id="PTHR39145:SF1">
    <property type="entry name" value="BIOGENESIS OF LYSOSOME-RELATED ORGANELLES COMPLEX 1 SUBUNIT CNL1"/>
    <property type="match status" value="1"/>
</dbReference>
<feature type="region of interest" description="Disordered" evidence="7">
    <location>
        <begin position="1"/>
        <end position="62"/>
    </location>
</feature>
<dbReference type="GO" id="GO:0031083">
    <property type="term" value="C:BLOC-1 complex"/>
    <property type="evidence" value="ECO:0007669"/>
    <property type="project" value="InterPro"/>
</dbReference>
<keyword evidence="5" id="KW-0963">Cytoplasm</keyword>
<dbReference type="EMBL" id="JABWAD010000027">
    <property type="protein sequence ID" value="KAF6070432.1"/>
    <property type="molecule type" value="Genomic_DNA"/>
</dbReference>
<dbReference type="AlphaFoldDB" id="A0A8H6C187"/>
<dbReference type="CDD" id="cd24144">
    <property type="entry name" value="BLOC1_CNL1"/>
    <property type="match status" value="1"/>
</dbReference>
<sequence>MSFDEGRNNSLDQVVSQDNTKDKDNHNDLLPQPSGQVSTSSPQKDNTSPSPTPSNDDPDPLELKKLSLNYDYLMYKIKDYINTLTEQTYQSILSKQYQINQEYLHDQLNLFDNYETIDEMLKTISQLEMEFLKLDQLEVFIEDFKQRLNVLEHEFDKL</sequence>
<evidence type="ECO:0000256" key="4">
    <source>
        <dbReference type="ARBA" id="ARBA00014971"/>
    </source>
</evidence>
<comment type="subcellular location">
    <subcellularLocation>
        <location evidence="2">Cytoplasm</location>
    </subcellularLocation>
</comment>
<evidence type="ECO:0000256" key="5">
    <source>
        <dbReference type="ARBA" id="ARBA00022490"/>
    </source>
</evidence>
<gene>
    <name evidence="8" type="ORF">FOB64_002498</name>
</gene>
<accession>A0A8H6C187</accession>
<evidence type="ECO:0000256" key="1">
    <source>
        <dbReference type="ARBA" id="ARBA00003807"/>
    </source>
</evidence>
<dbReference type="Proteomes" id="UP000536275">
    <property type="component" value="Unassembled WGS sequence"/>
</dbReference>